<dbReference type="EMBL" id="BPFH01000009">
    <property type="protein sequence ID" value="GIT96992.1"/>
    <property type="molecule type" value="Genomic_DNA"/>
</dbReference>
<evidence type="ECO:0000256" key="2">
    <source>
        <dbReference type="ARBA" id="ARBA00022908"/>
    </source>
</evidence>
<dbReference type="PANTHER" id="PTHR30629">
    <property type="entry name" value="PROPHAGE INTEGRASE"/>
    <property type="match status" value="1"/>
</dbReference>
<gene>
    <name evidence="9" type="ORF">JANAI62_36150</name>
</gene>
<dbReference type="PROSITE" id="PS51900">
    <property type="entry name" value="CB"/>
    <property type="match status" value="1"/>
</dbReference>
<feature type="domain" description="Core-binding (CB)" evidence="8">
    <location>
        <begin position="70"/>
        <end position="148"/>
    </location>
</feature>
<evidence type="ECO:0000313" key="10">
    <source>
        <dbReference type="Proteomes" id="UP000786693"/>
    </source>
</evidence>
<sequence length="361" mass="40724">MARQEVRFKYVHIYNSRHGRPYAYYTPPRGKRIRLPLPISSPEFLAAYVAATQGQTVRRASLPQQGRKDDFNTLLRLYFGSSLFMRLSPTTRSNYKRVLEGFCMKHGDRPVSKFERKHAEAILGRMSATPEAANNLMKRLRMILNYAVDIGMIQQNPMRGMKGFISSGDGYHTWTEAEIAQFIKRHPFGTKAYLALMLMLDTGQRRSDMVRMGWGDVADNCIAVRQQKTKTPLLIPISNDLDAALADLPKDAGTFLLTEQGRPFTPAGFGNWFRDRCNEAGLPHCSAHGLRKACARRMAEAGCTPHEIKAITGHKTDGEVRRYTAKSDQMHLAKSALAKLQSNEKNAKSANHPYQVSKTME</sequence>
<keyword evidence="3 5" id="KW-0238">DNA-binding</keyword>
<protein>
    <submittedName>
        <fullName evidence="9">Integrase</fullName>
    </submittedName>
</protein>
<evidence type="ECO:0000313" key="9">
    <source>
        <dbReference type="EMBL" id="GIT96992.1"/>
    </source>
</evidence>
<evidence type="ECO:0000256" key="4">
    <source>
        <dbReference type="ARBA" id="ARBA00023172"/>
    </source>
</evidence>
<dbReference type="InterPro" id="IPR044068">
    <property type="entry name" value="CB"/>
</dbReference>
<keyword evidence="10" id="KW-1185">Reference proteome</keyword>
<dbReference type="Proteomes" id="UP000786693">
    <property type="component" value="Unassembled WGS sequence"/>
</dbReference>
<dbReference type="PROSITE" id="PS51898">
    <property type="entry name" value="TYR_RECOMBINASE"/>
    <property type="match status" value="1"/>
</dbReference>
<dbReference type="Gene3D" id="1.10.150.130">
    <property type="match status" value="1"/>
</dbReference>
<dbReference type="InterPro" id="IPR011010">
    <property type="entry name" value="DNA_brk_join_enz"/>
</dbReference>
<dbReference type="Gene3D" id="1.10.443.10">
    <property type="entry name" value="Intergrase catalytic core"/>
    <property type="match status" value="1"/>
</dbReference>
<evidence type="ECO:0000256" key="3">
    <source>
        <dbReference type="ARBA" id="ARBA00023125"/>
    </source>
</evidence>
<feature type="region of interest" description="Disordered" evidence="6">
    <location>
        <begin position="341"/>
        <end position="361"/>
    </location>
</feature>
<dbReference type="InterPro" id="IPR050808">
    <property type="entry name" value="Phage_Integrase"/>
</dbReference>
<comment type="caution">
    <text evidence="9">The sequence shown here is derived from an EMBL/GenBank/DDBJ whole genome shotgun (WGS) entry which is preliminary data.</text>
</comment>
<dbReference type="InterPro" id="IPR002104">
    <property type="entry name" value="Integrase_catalytic"/>
</dbReference>
<keyword evidence="4" id="KW-0233">DNA recombination</keyword>
<feature type="domain" description="Tyr recombinase" evidence="7">
    <location>
        <begin position="169"/>
        <end position="337"/>
    </location>
</feature>
<dbReference type="InterPro" id="IPR013762">
    <property type="entry name" value="Integrase-like_cat_sf"/>
</dbReference>
<evidence type="ECO:0000256" key="6">
    <source>
        <dbReference type="SAM" id="MobiDB-lite"/>
    </source>
</evidence>
<dbReference type="SUPFAM" id="SSF56349">
    <property type="entry name" value="DNA breaking-rejoining enzymes"/>
    <property type="match status" value="1"/>
</dbReference>
<proteinExistence type="inferred from homology"/>
<reference evidence="9 10" key="1">
    <citation type="submission" date="2021-05" db="EMBL/GenBank/DDBJ databases">
        <title>Bacteria Genome sequencing.</title>
        <authorList>
            <person name="Takabe Y."/>
            <person name="Nakajima Y."/>
            <person name="Suzuki S."/>
            <person name="Shiozaki T."/>
        </authorList>
    </citation>
    <scope>NUCLEOTIDE SEQUENCE [LARGE SCALE GENOMIC DNA]</scope>
    <source>
        <strain evidence="9 10">AI_62</strain>
    </source>
</reference>
<keyword evidence="2" id="KW-0229">DNA integration</keyword>
<evidence type="ECO:0000256" key="5">
    <source>
        <dbReference type="PROSITE-ProRule" id="PRU01248"/>
    </source>
</evidence>
<accession>A0ABQ4NRH4</accession>
<evidence type="ECO:0000259" key="8">
    <source>
        <dbReference type="PROSITE" id="PS51900"/>
    </source>
</evidence>
<dbReference type="PANTHER" id="PTHR30629:SF2">
    <property type="entry name" value="PROPHAGE INTEGRASE INTS-RELATED"/>
    <property type="match status" value="1"/>
</dbReference>
<dbReference type="RefSeq" id="WP_220750476.1">
    <property type="nucleotide sequence ID" value="NZ_BPFH01000009.1"/>
</dbReference>
<dbReference type="Pfam" id="PF00589">
    <property type="entry name" value="Phage_integrase"/>
    <property type="match status" value="1"/>
</dbReference>
<organism evidence="9 10">
    <name type="scientific">Jannaschia pagri</name>
    <dbReference type="NCBI Taxonomy" id="2829797"/>
    <lineage>
        <taxon>Bacteria</taxon>
        <taxon>Pseudomonadati</taxon>
        <taxon>Pseudomonadota</taxon>
        <taxon>Alphaproteobacteria</taxon>
        <taxon>Rhodobacterales</taxon>
        <taxon>Roseobacteraceae</taxon>
        <taxon>Jannaschia</taxon>
    </lineage>
</organism>
<evidence type="ECO:0000259" key="7">
    <source>
        <dbReference type="PROSITE" id="PS51898"/>
    </source>
</evidence>
<evidence type="ECO:0000256" key="1">
    <source>
        <dbReference type="ARBA" id="ARBA00008857"/>
    </source>
</evidence>
<comment type="similarity">
    <text evidence="1">Belongs to the 'phage' integrase family.</text>
</comment>
<name>A0ABQ4NRH4_9RHOB</name>
<dbReference type="InterPro" id="IPR010998">
    <property type="entry name" value="Integrase_recombinase_N"/>
</dbReference>